<dbReference type="KEGG" id="hir:HETIRDRAFT_163241"/>
<protein>
    <submittedName>
        <fullName evidence="1">Uncharacterized protein</fullName>
    </submittedName>
</protein>
<accession>W4KAS8</accession>
<organism evidence="1 2">
    <name type="scientific">Heterobasidion irregulare (strain TC 32-1)</name>
    <dbReference type="NCBI Taxonomy" id="747525"/>
    <lineage>
        <taxon>Eukaryota</taxon>
        <taxon>Fungi</taxon>
        <taxon>Dikarya</taxon>
        <taxon>Basidiomycota</taxon>
        <taxon>Agaricomycotina</taxon>
        <taxon>Agaricomycetes</taxon>
        <taxon>Russulales</taxon>
        <taxon>Bondarzewiaceae</taxon>
        <taxon>Heterobasidion</taxon>
        <taxon>Heterobasidion annosum species complex</taxon>
    </lineage>
</organism>
<sequence>MAIFLEDPRYAPLNPFRYILINNNFPLFEGLFTSMYPIYKCQEAKKNPVWYYSQIKW</sequence>
<dbReference type="InParanoid" id="W4KAS8"/>
<dbReference type="Proteomes" id="UP000030671">
    <property type="component" value="Unassembled WGS sequence"/>
</dbReference>
<evidence type="ECO:0000313" key="2">
    <source>
        <dbReference type="Proteomes" id="UP000030671"/>
    </source>
</evidence>
<gene>
    <name evidence="1" type="ORF">HETIRDRAFT_163241</name>
</gene>
<keyword evidence="2" id="KW-1185">Reference proteome</keyword>
<proteinExistence type="predicted"/>
<evidence type="ECO:0000313" key="1">
    <source>
        <dbReference type="EMBL" id="ETW82824.1"/>
    </source>
</evidence>
<dbReference type="HOGENOM" id="CLU_2996732_0_0_1"/>
<dbReference type="AlphaFoldDB" id="W4KAS8"/>
<dbReference type="EMBL" id="KI925457">
    <property type="protein sequence ID" value="ETW82824.1"/>
    <property type="molecule type" value="Genomic_DNA"/>
</dbReference>
<name>W4KAS8_HETIT</name>
<dbReference type="RefSeq" id="XP_009545141.1">
    <property type="nucleotide sequence ID" value="XM_009546846.1"/>
</dbReference>
<reference evidence="1 2" key="1">
    <citation type="journal article" date="2012" name="New Phytol.">
        <title>Insight into trade-off between wood decay and parasitism from the genome of a fungal forest pathogen.</title>
        <authorList>
            <person name="Olson A."/>
            <person name="Aerts A."/>
            <person name="Asiegbu F."/>
            <person name="Belbahri L."/>
            <person name="Bouzid O."/>
            <person name="Broberg A."/>
            <person name="Canback B."/>
            <person name="Coutinho P.M."/>
            <person name="Cullen D."/>
            <person name="Dalman K."/>
            <person name="Deflorio G."/>
            <person name="van Diepen L.T."/>
            <person name="Dunand C."/>
            <person name="Duplessis S."/>
            <person name="Durling M."/>
            <person name="Gonthier P."/>
            <person name="Grimwood J."/>
            <person name="Fossdal C.G."/>
            <person name="Hansson D."/>
            <person name="Henrissat B."/>
            <person name="Hietala A."/>
            <person name="Himmelstrand K."/>
            <person name="Hoffmeister D."/>
            <person name="Hogberg N."/>
            <person name="James T.Y."/>
            <person name="Karlsson M."/>
            <person name="Kohler A."/>
            <person name="Kues U."/>
            <person name="Lee Y.H."/>
            <person name="Lin Y.C."/>
            <person name="Lind M."/>
            <person name="Lindquist E."/>
            <person name="Lombard V."/>
            <person name="Lucas S."/>
            <person name="Lunden K."/>
            <person name="Morin E."/>
            <person name="Murat C."/>
            <person name="Park J."/>
            <person name="Raffaello T."/>
            <person name="Rouze P."/>
            <person name="Salamov A."/>
            <person name="Schmutz J."/>
            <person name="Solheim H."/>
            <person name="Stahlberg J."/>
            <person name="Velez H."/>
            <person name="de Vries R.P."/>
            <person name="Wiebenga A."/>
            <person name="Woodward S."/>
            <person name="Yakovlev I."/>
            <person name="Garbelotto M."/>
            <person name="Martin F."/>
            <person name="Grigoriev I.V."/>
            <person name="Stenlid J."/>
        </authorList>
    </citation>
    <scope>NUCLEOTIDE SEQUENCE [LARGE SCALE GENOMIC DNA]</scope>
    <source>
        <strain evidence="1 2">TC 32-1</strain>
    </source>
</reference>
<dbReference type="GeneID" id="20667833"/>